<proteinExistence type="predicted"/>
<dbReference type="Gene3D" id="1.20.140.10">
    <property type="entry name" value="Butyryl-CoA Dehydrogenase, subunit A, domain 3"/>
    <property type="match status" value="1"/>
</dbReference>
<dbReference type="GO" id="GO:0016627">
    <property type="term" value="F:oxidoreductase activity, acting on the CH-CH group of donors"/>
    <property type="evidence" value="ECO:0007669"/>
    <property type="project" value="InterPro"/>
</dbReference>
<protein>
    <recommendedName>
        <fullName evidence="1">Acyl-CoA oxidase C-alpha1 domain-containing protein</fullName>
    </recommendedName>
</protein>
<feature type="domain" description="Acyl-CoA oxidase C-alpha1" evidence="1">
    <location>
        <begin position="17"/>
        <end position="52"/>
    </location>
</feature>
<dbReference type="STRING" id="747089.U9T3J1"/>
<dbReference type="InterPro" id="IPR055060">
    <property type="entry name" value="ACOX_C_alpha1"/>
</dbReference>
<reference evidence="2" key="1">
    <citation type="submission" date="2013-07" db="EMBL/GenBank/DDBJ databases">
        <title>The genome of an arbuscular mycorrhizal fungus provides insights into the evolution of the oldest plant symbiosis.</title>
        <authorList>
            <consortium name="DOE Joint Genome Institute"/>
            <person name="Tisserant E."/>
            <person name="Malbreil M."/>
            <person name="Kuo A."/>
            <person name="Kohler A."/>
            <person name="Symeonidi A."/>
            <person name="Balestrini R."/>
            <person name="Charron P."/>
            <person name="Duensing N."/>
            <person name="Frei-dit-Frey N."/>
            <person name="Gianinazzi-Pearson V."/>
            <person name="Gilbert B."/>
            <person name="Handa Y."/>
            <person name="Hijri M."/>
            <person name="Kaul R."/>
            <person name="Kawaguchi M."/>
            <person name="Krajinski F."/>
            <person name="Lammers P."/>
            <person name="Lapierre D."/>
            <person name="Masclaux F.G."/>
            <person name="Murat C."/>
            <person name="Morin E."/>
            <person name="Ndikumana S."/>
            <person name="Pagni M."/>
            <person name="Petitpierre D."/>
            <person name="Requena N."/>
            <person name="Rosikiewicz P."/>
            <person name="Riley R."/>
            <person name="Saito K."/>
            <person name="San Clemente H."/>
            <person name="Shapiro H."/>
            <person name="van Tuinen D."/>
            <person name="Becard G."/>
            <person name="Bonfante P."/>
            <person name="Paszkowski U."/>
            <person name="Shachar-Hill Y."/>
            <person name="Young J.P."/>
            <person name="Sanders I.R."/>
            <person name="Henrissat B."/>
            <person name="Rensing S.A."/>
            <person name="Grigoriev I.V."/>
            <person name="Corradi N."/>
            <person name="Roux C."/>
            <person name="Martin F."/>
        </authorList>
    </citation>
    <scope>NUCLEOTIDE SEQUENCE</scope>
    <source>
        <strain evidence="2">DAOM 197198</strain>
    </source>
</reference>
<organism evidence="2">
    <name type="scientific">Rhizophagus irregularis (strain DAOM 181602 / DAOM 197198 / MUCL 43194)</name>
    <name type="common">Arbuscular mycorrhizal fungus</name>
    <name type="synonym">Glomus intraradices</name>
    <dbReference type="NCBI Taxonomy" id="747089"/>
    <lineage>
        <taxon>Eukaryota</taxon>
        <taxon>Fungi</taxon>
        <taxon>Fungi incertae sedis</taxon>
        <taxon>Mucoromycota</taxon>
        <taxon>Glomeromycotina</taxon>
        <taxon>Glomeromycetes</taxon>
        <taxon>Glomerales</taxon>
        <taxon>Glomeraceae</taxon>
        <taxon>Rhizophagus</taxon>
    </lineage>
</organism>
<evidence type="ECO:0000259" key="1">
    <source>
        <dbReference type="Pfam" id="PF22924"/>
    </source>
</evidence>
<gene>
    <name evidence="2" type="ORF">GLOINDRAFT_6220</name>
</gene>
<evidence type="ECO:0000313" key="2">
    <source>
        <dbReference type="EMBL" id="ESA02749.1"/>
    </source>
</evidence>
<accession>U9T3J1</accession>
<dbReference type="SUPFAM" id="SSF47203">
    <property type="entry name" value="Acyl-CoA dehydrogenase C-terminal domain-like"/>
    <property type="match status" value="1"/>
</dbReference>
<name>U9T3J1_RHIID</name>
<dbReference type="AlphaFoldDB" id="U9T3J1"/>
<dbReference type="HOGENOM" id="CLU_3033567_0_0_1"/>
<dbReference type="Pfam" id="PF22924">
    <property type="entry name" value="ACOX_C_alpha1"/>
    <property type="match status" value="1"/>
</dbReference>
<dbReference type="InterPro" id="IPR036250">
    <property type="entry name" value="AcylCo_DH-like_C"/>
</dbReference>
<dbReference type="EMBL" id="KI295500">
    <property type="protein sequence ID" value="ESA02749.1"/>
    <property type="molecule type" value="Genomic_DNA"/>
</dbReference>
<sequence length="55" mass="6160">MQQYRLFPIIAQAYTTQLTSGLTSLTTMMAVDSIEDCRKTCGGHDYSNFSGFVIF</sequence>